<dbReference type="InterPro" id="IPR028386">
    <property type="entry name" value="CENP-C/Mif2/cnp3"/>
</dbReference>
<comment type="similarity">
    <text evidence="2">Belongs to the CENP-C/MIF2 family.</text>
</comment>
<dbReference type="GO" id="GO:0000776">
    <property type="term" value="C:kinetochore"/>
    <property type="evidence" value="ECO:0007669"/>
    <property type="project" value="InterPro"/>
</dbReference>
<dbReference type="GO" id="GO:0051382">
    <property type="term" value="P:kinetochore assembly"/>
    <property type="evidence" value="ECO:0007669"/>
    <property type="project" value="InterPro"/>
</dbReference>
<dbReference type="InterPro" id="IPR011051">
    <property type="entry name" value="RmlC_Cupin_sf"/>
</dbReference>
<dbReference type="Proteomes" id="UP000800097">
    <property type="component" value="Unassembled WGS sequence"/>
</dbReference>
<organism evidence="7 8">
    <name type="scientific">Westerdykella ornata</name>
    <dbReference type="NCBI Taxonomy" id="318751"/>
    <lineage>
        <taxon>Eukaryota</taxon>
        <taxon>Fungi</taxon>
        <taxon>Dikarya</taxon>
        <taxon>Ascomycota</taxon>
        <taxon>Pezizomycotina</taxon>
        <taxon>Dothideomycetes</taxon>
        <taxon>Pleosporomycetidae</taxon>
        <taxon>Pleosporales</taxon>
        <taxon>Sporormiaceae</taxon>
        <taxon>Westerdykella</taxon>
    </lineage>
</organism>
<dbReference type="OrthoDB" id="1939643at2759"/>
<dbReference type="GO" id="GO:0051315">
    <property type="term" value="P:attachment of mitotic spindle microtubules to kinetochore"/>
    <property type="evidence" value="ECO:0007669"/>
    <property type="project" value="TreeGrafter"/>
</dbReference>
<dbReference type="PANTHER" id="PTHR16684:SF11">
    <property type="entry name" value="CENTROMERE PROTEIN C"/>
    <property type="match status" value="1"/>
</dbReference>
<dbReference type="SUPFAM" id="SSF51182">
    <property type="entry name" value="RmlC-like cupins"/>
    <property type="match status" value="1"/>
</dbReference>
<dbReference type="InterPro" id="IPR014710">
    <property type="entry name" value="RmlC-like_jellyroll"/>
</dbReference>
<evidence type="ECO:0000256" key="4">
    <source>
        <dbReference type="ARBA" id="ARBA00023242"/>
    </source>
</evidence>
<reference evidence="7" key="1">
    <citation type="journal article" date="2020" name="Stud. Mycol.">
        <title>101 Dothideomycetes genomes: a test case for predicting lifestyles and emergence of pathogens.</title>
        <authorList>
            <person name="Haridas S."/>
            <person name="Albert R."/>
            <person name="Binder M."/>
            <person name="Bloem J."/>
            <person name="Labutti K."/>
            <person name="Salamov A."/>
            <person name="Andreopoulos B."/>
            <person name="Baker S."/>
            <person name="Barry K."/>
            <person name="Bills G."/>
            <person name="Bluhm B."/>
            <person name="Cannon C."/>
            <person name="Castanera R."/>
            <person name="Culley D."/>
            <person name="Daum C."/>
            <person name="Ezra D."/>
            <person name="Gonzalez J."/>
            <person name="Henrissat B."/>
            <person name="Kuo A."/>
            <person name="Liang C."/>
            <person name="Lipzen A."/>
            <person name="Lutzoni F."/>
            <person name="Magnuson J."/>
            <person name="Mondo S."/>
            <person name="Nolan M."/>
            <person name="Ohm R."/>
            <person name="Pangilinan J."/>
            <person name="Park H.-J."/>
            <person name="Ramirez L."/>
            <person name="Alfaro M."/>
            <person name="Sun H."/>
            <person name="Tritt A."/>
            <person name="Yoshinaga Y."/>
            <person name="Zwiers L.-H."/>
            <person name="Turgeon B."/>
            <person name="Goodwin S."/>
            <person name="Spatafora J."/>
            <person name="Crous P."/>
            <person name="Grigoriev I."/>
        </authorList>
    </citation>
    <scope>NUCLEOTIDE SEQUENCE</scope>
    <source>
        <strain evidence="7">CBS 379.55</strain>
    </source>
</reference>
<evidence type="ECO:0000313" key="7">
    <source>
        <dbReference type="EMBL" id="KAF2281479.1"/>
    </source>
</evidence>
<keyword evidence="8" id="KW-1185">Reference proteome</keyword>
<feature type="compositionally biased region" description="Basic residues" evidence="5">
    <location>
        <begin position="96"/>
        <end position="107"/>
    </location>
</feature>
<dbReference type="GO" id="GO:0051455">
    <property type="term" value="P:spindle attachment to meiosis I kinetochore"/>
    <property type="evidence" value="ECO:0007669"/>
    <property type="project" value="TreeGrafter"/>
</dbReference>
<proteinExistence type="inferred from homology"/>
<dbReference type="PANTHER" id="PTHR16684">
    <property type="entry name" value="CENTROMERE PROTEIN C"/>
    <property type="match status" value="1"/>
</dbReference>
<name>A0A6A6K265_WESOR</name>
<comment type="subcellular location">
    <subcellularLocation>
        <location evidence="1">Nucleus</location>
    </subcellularLocation>
</comment>
<evidence type="ECO:0000313" key="8">
    <source>
        <dbReference type="Proteomes" id="UP000800097"/>
    </source>
</evidence>
<feature type="compositionally biased region" description="Acidic residues" evidence="5">
    <location>
        <begin position="337"/>
        <end position="352"/>
    </location>
</feature>
<dbReference type="Pfam" id="PF11699">
    <property type="entry name" value="CENP-C_C"/>
    <property type="match status" value="1"/>
</dbReference>
<dbReference type="GO" id="GO:0019237">
    <property type="term" value="F:centromeric DNA binding"/>
    <property type="evidence" value="ECO:0007669"/>
    <property type="project" value="InterPro"/>
</dbReference>
<feature type="region of interest" description="Disordered" evidence="5">
    <location>
        <begin position="1"/>
        <end position="258"/>
    </location>
</feature>
<dbReference type="GO" id="GO:0005634">
    <property type="term" value="C:nucleus"/>
    <property type="evidence" value="ECO:0007669"/>
    <property type="project" value="UniProtKB-SubCell"/>
</dbReference>
<evidence type="ECO:0000256" key="3">
    <source>
        <dbReference type="ARBA" id="ARBA00023125"/>
    </source>
</evidence>
<dbReference type="Gene3D" id="2.60.120.10">
    <property type="entry name" value="Jelly Rolls"/>
    <property type="match status" value="1"/>
</dbReference>
<evidence type="ECO:0000256" key="5">
    <source>
        <dbReference type="SAM" id="MobiDB-lite"/>
    </source>
</evidence>
<feature type="compositionally biased region" description="Basic residues" evidence="5">
    <location>
        <begin position="317"/>
        <end position="332"/>
    </location>
</feature>
<feature type="region of interest" description="Disordered" evidence="5">
    <location>
        <begin position="308"/>
        <end position="352"/>
    </location>
</feature>
<dbReference type="AlphaFoldDB" id="A0A6A6K265"/>
<feature type="compositionally biased region" description="Acidic residues" evidence="5">
    <location>
        <begin position="1"/>
        <end position="10"/>
    </location>
</feature>
<evidence type="ECO:0000256" key="1">
    <source>
        <dbReference type="ARBA" id="ARBA00004123"/>
    </source>
</evidence>
<dbReference type="GeneID" id="54550630"/>
<dbReference type="InterPro" id="IPR025974">
    <property type="entry name" value="Mif2/CENP-C_cupin"/>
</dbReference>
<dbReference type="RefSeq" id="XP_033659016.1">
    <property type="nucleotide sequence ID" value="XM_033797455.1"/>
</dbReference>
<gene>
    <name evidence="7" type="ORF">EI97DRAFT_429505</name>
</gene>
<protein>
    <recommendedName>
        <fullName evidence="6">Mif2/CENP-C cupin domain-containing protein</fullName>
    </recommendedName>
</protein>
<sequence>MGDGDGDGTGEESFVGLAEGDDVVGGADIEESLQEELSRVEGEDEPVLKQPARRGRKRKSDGLESNAENESSPAVRSKRTRTANAQASAAGESRKTAPKPRGRPPRQQRREEDVVDEEDHGAADASLEDAAQPEETPVPVPKKRGRRPKAQASPVPDNVPEEESSLPAKRRGRPPKEKPAKPAAAAAESTEDTAFKKPTQPARKPKAKATERSATAATASIPPDLAAGKLVDSLGNPIPREELDKRSVTSAGSSFRRARQLSVFREVGPDEIGRVGRSGRHHVKPIDFWMNERAEYGRDGTLKAITHHLEIEEEAPRRRKRKAGSKKKGRKRGVGEEGSEDGEEEEEMEREEWEVNEGVFVGAYREFDVATETTGEEMLQSTLAWAEKGIVPQQVPNAQFKFTKLGSAGERSFFSWGCIELDEGDIKRSKNSRRMHMVFHVTRGRVEVSVNEENVFGVGKGGVWQVPRGNNYSIRNLAKGKTRVFFAQAYESTVAVE</sequence>
<keyword evidence="3" id="KW-0238">DNA-binding</keyword>
<keyword evidence="4" id="KW-0539">Nucleus</keyword>
<evidence type="ECO:0000259" key="6">
    <source>
        <dbReference type="Pfam" id="PF11699"/>
    </source>
</evidence>
<dbReference type="EMBL" id="ML986484">
    <property type="protein sequence ID" value="KAF2281479.1"/>
    <property type="molecule type" value="Genomic_DNA"/>
</dbReference>
<accession>A0A6A6K265</accession>
<feature type="domain" description="Mif2/CENP-C cupin" evidence="6">
    <location>
        <begin position="400"/>
        <end position="488"/>
    </location>
</feature>
<evidence type="ECO:0000256" key="2">
    <source>
        <dbReference type="ARBA" id="ARBA00010291"/>
    </source>
</evidence>